<dbReference type="Pfam" id="PF07729">
    <property type="entry name" value="FCD"/>
    <property type="match status" value="1"/>
</dbReference>
<dbReference type="Pfam" id="PF00392">
    <property type="entry name" value="GntR"/>
    <property type="match status" value="1"/>
</dbReference>
<dbReference type="Proteomes" id="UP001196301">
    <property type="component" value="Unassembled WGS sequence"/>
</dbReference>
<evidence type="ECO:0000313" key="6">
    <source>
        <dbReference type="Proteomes" id="UP001196301"/>
    </source>
</evidence>
<name>A0ABS6DUR4_9FIRM</name>
<reference evidence="5 6" key="1">
    <citation type="submission" date="2021-06" db="EMBL/GenBank/DDBJ databases">
        <authorList>
            <person name="Sun Q."/>
            <person name="Li D."/>
        </authorList>
    </citation>
    <scope>NUCLEOTIDE SEQUENCE [LARGE SCALE GENOMIC DNA]</scope>
    <source>
        <strain evidence="5 6">N19</strain>
    </source>
</reference>
<evidence type="ECO:0000256" key="2">
    <source>
        <dbReference type="ARBA" id="ARBA00023125"/>
    </source>
</evidence>
<dbReference type="PANTHER" id="PTHR43537:SF43">
    <property type="entry name" value="GNTR-FAMILY TRANSCRIPTIONAL REGULATOR"/>
    <property type="match status" value="1"/>
</dbReference>
<dbReference type="SMART" id="SM00345">
    <property type="entry name" value="HTH_GNTR"/>
    <property type="match status" value="1"/>
</dbReference>
<proteinExistence type="predicted"/>
<keyword evidence="2" id="KW-0238">DNA-binding</keyword>
<dbReference type="SMART" id="SM00895">
    <property type="entry name" value="FCD"/>
    <property type="match status" value="1"/>
</dbReference>
<keyword evidence="3" id="KW-0804">Transcription</keyword>
<sequence length="236" mass="27190">MFSNISNKKVYEQVIEQIQDNIMDGTFKKGDKLPSERELSETMGVSRTSIREALRVLETMGVVESKQGEGNFICSNIEKSLLQPLSMMFRLNEGSWSDIFELRNILEIECARLSAIRATDLDCRELSGIVEKMEKETFGKNRTKVLVELDKKFHNLLSNISKNYLIESLFITTSTLFEKFIEDARYKIISYDASKGSAKLLNQHKKICEAIIKKDEYMASEAMKEHMKYVIENTLE</sequence>
<evidence type="ECO:0000256" key="1">
    <source>
        <dbReference type="ARBA" id="ARBA00023015"/>
    </source>
</evidence>
<dbReference type="InterPro" id="IPR000524">
    <property type="entry name" value="Tscrpt_reg_HTH_GntR"/>
</dbReference>
<dbReference type="RefSeq" id="WP_216568338.1">
    <property type="nucleotide sequence ID" value="NZ_JAHLOQ010000003.1"/>
</dbReference>
<dbReference type="CDD" id="cd07377">
    <property type="entry name" value="WHTH_GntR"/>
    <property type="match status" value="1"/>
</dbReference>
<accession>A0ABS6DUR4</accession>
<dbReference type="PANTHER" id="PTHR43537">
    <property type="entry name" value="TRANSCRIPTIONAL REGULATOR, GNTR FAMILY"/>
    <property type="match status" value="1"/>
</dbReference>
<evidence type="ECO:0000259" key="4">
    <source>
        <dbReference type="PROSITE" id="PS50949"/>
    </source>
</evidence>
<dbReference type="EMBL" id="JAHLOQ010000003">
    <property type="protein sequence ID" value="MBU5335178.1"/>
    <property type="molecule type" value="Genomic_DNA"/>
</dbReference>
<keyword evidence="1" id="KW-0805">Transcription regulation</keyword>
<evidence type="ECO:0000313" key="5">
    <source>
        <dbReference type="EMBL" id="MBU5335178.1"/>
    </source>
</evidence>
<organism evidence="5 6">
    <name type="scientific">Intestinibacter bartlettii</name>
    <dbReference type="NCBI Taxonomy" id="261299"/>
    <lineage>
        <taxon>Bacteria</taxon>
        <taxon>Bacillati</taxon>
        <taxon>Bacillota</taxon>
        <taxon>Clostridia</taxon>
        <taxon>Peptostreptococcales</taxon>
        <taxon>Peptostreptococcaceae</taxon>
        <taxon>Intestinibacter</taxon>
    </lineage>
</organism>
<gene>
    <name evidence="5" type="ORF">KQI20_01875</name>
</gene>
<comment type="caution">
    <text evidence="5">The sequence shown here is derived from an EMBL/GenBank/DDBJ whole genome shotgun (WGS) entry which is preliminary data.</text>
</comment>
<evidence type="ECO:0000256" key="3">
    <source>
        <dbReference type="ARBA" id="ARBA00023163"/>
    </source>
</evidence>
<protein>
    <submittedName>
        <fullName evidence="5">FadR family transcriptional regulator</fullName>
    </submittedName>
</protein>
<dbReference type="PROSITE" id="PS50949">
    <property type="entry name" value="HTH_GNTR"/>
    <property type="match status" value="1"/>
</dbReference>
<keyword evidence="6" id="KW-1185">Reference proteome</keyword>
<feature type="domain" description="HTH gntR-type" evidence="4">
    <location>
        <begin position="8"/>
        <end position="76"/>
    </location>
</feature>
<dbReference type="InterPro" id="IPR011711">
    <property type="entry name" value="GntR_C"/>
</dbReference>